<gene>
    <name evidence="3" type="ORF">HTAM1171_LOCUS2754</name>
</gene>
<evidence type="ECO:0000256" key="2">
    <source>
        <dbReference type="SAM" id="Phobius"/>
    </source>
</evidence>
<reference evidence="3" key="1">
    <citation type="submission" date="2021-01" db="EMBL/GenBank/DDBJ databases">
        <authorList>
            <person name="Corre E."/>
            <person name="Pelletier E."/>
            <person name="Niang G."/>
            <person name="Scheremetjew M."/>
            <person name="Finn R."/>
            <person name="Kale V."/>
            <person name="Holt S."/>
            <person name="Cochrane G."/>
            <person name="Meng A."/>
            <person name="Brown T."/>
            <person name="Cohen L."/>
        </authorList>
    </citation>
    <scope>NUCLEOTIDE SEQUENCE</scope>
    <source>
        <strain evidence="3">CCMP826</strain>
    </source>
</reference>
<feature type="compositionally biased region" description="Basic and acidic residues" evidence="1">
    <location>
        <begin position="12"/>
        <end position="24"/>
    </location>
</feature>
<feature type="transmembrane region" description="Helical" evidence="2">
    <location>
        <begin position="52"/>
        <end position="73"/>
    </location>
</feature>
<feature type="compositionally biased region" description="Polar residues" evidence="1">
    <location>
        <begin position="1"/>
        <end position="11"/>
    </location>
</feature>
<accession>A0A7S2MDK2</accession>
<keyword evidence="2" id="KW-0812">Transmembrane</keyword>
<protein>
    <submittedName>
        <fullName evidence="3">Uncharacterized protein</fullName>
    </submittedName>
</protein>
<dbReference type="InterPro" id="IPR015943">
    <property type="entry name" value="WD40/YVTN_repeat-like_dom_sf"/>
</dbReference>
<organism evidence="3">
    <name type="scientific">Helicotheca tamesis</name>
    <dbReference type="NCBI Taxonomy" id="374047"/>
    <lineage>
        <taxon>Eukaryota</taxon>
        <taxon>Sar</taxon>
        <taxon>Stramenopiles</taxon>
        <taxon>Ochrophyta</taxon>
        <taxon>Bacillariophyta</taxon>
        <taxon>Mediophyceae</taxon>
        <taxon>Lithodesmiophycidae</taxon>
        <taxon>Lithodesmiales</taxon>
        <taxon>Lithodesmiaceae</taxon>
        <taxon>Helicotheca</taxon>
    </lineage>
</organism>
<dbReference type="SUPFAM" id="SSF82171">
    <property type="entry name" value="DPP6 N-terminal domain-like"/>
    <property type="match status" value="1"/>
</dbReference>
<evidence type="ECO:0000256" key="1">
    <source>
        <dbReference type="SAM" id="MobiDB-lite"/>
    </source>
</evidence>
<dbReference type="AlphaFoldDB" id="A0A7S2MDK2"/>
<keyword evidence="2" id="KW-1133">Transmembrane helix</keyword>
<dbReference type="EMBL" id="HBGV01004562">
    <property type="protein sequence ID" value="CAD9477131.1"/>
    <property type="molecule type" value="Transcribed_RNA"/>
</dbReference>
<keyword evidence="2" id="KW-0472">Membrane</keyword>
<proteinExistence type="predicted"/>
<feature type="region of interest" description="Disordered" evidence="1">
    <location>
        <begin position="1"/>
        <end position="37"/>
    </location>
</feature>
<feature type="compositionally biased region" description="Acidic residues" evidence="1">
    <location>
        <begin position="25"/>
        <end position="35"/>
    </location>
</feature>
<name>A0A7S2MDK2_9STRA</name>
<evidence type="ECO:0000313" key="3">
    <source>
        <dbReference type="EMBL" id="CAD9477131.1"/>
    </source>
</evidence>
<dbReference type="Gene3D" id="2.130.10.10">
    <property type="entry name" value="YVTN repeat-like/Quinoprotein amine dehydrogenase"/>
    <property type="match status" value="1"/>
</dbReference>
<sequence>MANPEGNNPETLSHDPERGLASKQDEDENTLTESEDATKESSLICGMKKKTAFVLFVIFFVALAITIPLAVIYGSPPSWKVEKEYKGTNQFGNLLAFSKDASTLAVGRRPHNALASDWVYQVIRLNKNYKKDFFPLPEDDELYPLPQNTRYGSFFDPWYPTGSDLDISGDGSTLVVVGSVALFDYQNLCNNTYISENYTNPGRCNYGRVTVYHVKDDMTTWDRMGAPLEFLEPLESIGSPLVSLSEDGKTLVIGVEGIGVTVYKWDGTAWQQNGNTIQGNTGFGRSVSINDEGTRIAVGGYESDAVEVYEMNSSDDGWKLLGGKIQVDGHSPTKASLSGSGNRIAVSFRNWDGDMNNYIFLSGLLQVYELNKENSWVQVGLNIGAYVTTGASNGSGLSISGDGTTLVNSEYRSDVDGGSRVNVYRYENGDWKERGQELKSVNDYYSALPYHGGRVATGSFESLNDFDHVRVYEFRKGLPL</sequence>